<feature type="domain" description="Aminoglycoside phosphotransferase" evidence="1">
    <location>
        <begin position="21"/>
        <end position="217"/>
    </location>
</feature>
<comment type="caution">
    <text evidence="2">The sequence shown here is derived from an EMBL/GenBank/DDBJ whole genome shotgun (WGS) entry which is preliminary data.</text>
</comment>
<evidence type="ECO:0000313" key="2">
    <source>
        <dbReference type="EMBL" id="GAA1533666.1"/>
    </source>
</evidence>
<name>A0ABP4LXS7_9ACTN</name>
<accession>A0ABP4LXS7</accession>
<organism evidence="2 3">
    <name type="scientific">Dactylosporangium maewongense</name>
    <dbReference type="NCBI Taxonomy" id="634393"/>
    <lineage>
        <taxon>Bacteria</taxon>
        <taxon>Bacillati</taxon>
        <taxon>Actinomycetota</taxon>
        <taxon>Actinomycetes</taxon>
        <taxon>Micromonosporales</taxon>
        <taxon>Micromonosporaceae</taxon>
        <taxon>Dactylosporangium</taxon>
    </lineage>
</organism>
<reference evidence="3" key="1">
    <citation type="journal article" date="2019" name="Int. J. Syst. Evol. Microbiol.">
        <title>The Global Catalogue of Microorganisms (GCM) 10K type strain sequencing project: providing services to taxonomists for standard genome sequencing and annotation.</title>
        <authorList>
            <consortium name="The Broad Institute Genomics Platform"/>
            <consortium name="The Broad Institute Genome Sequencing Center for Infectious Disease"/>
            <person name="Wu L."/>
            <person name="Ma J."/>
        </authorList>
    </citation>
    <scope>NUCLEOTIDE SEQUENCE [LARGE SCALE GENOMIC DNA]</scope>
    <source>
        <strain evidence="3">JCM 15933</strain>
    </source>
</reference>
<dbReference type="SUPFAM" id="SSF56112">
    <property type="entry name" value="Protein kinase-like (PK-like)"/>
    <property type="match status" value="1"/>
</dbReference>
<dbReference type="InterPro" id="IPR002575">
    <property type="entry name" value="Aminoglycoside_PTrfase"/>
</dbReference>
<keyword evidence="3" id="KW-1185">Reference proteome</keyword>
<evidence type="ECO:0000259" key="1">
    <source>
        <dbReference type="Pfam" id="PF01636"/>
    </source>
</evidence>
<dbReference type="RefSeq" id="WP_344505603.1">
    <property type="nucleotide sequence ID" value="NZ_BAAAQD010000012.1"/>
</dbReference>
<dbReference type="Gene3D" id="3.90.1200.10">
    <property type="match status" value="1"/>
</dbReference>
<protein>
    <recommendedName>
        <fullName evidence="1">Aminoglycoside phosphotransferase domain-containing protein</fullName>
    </recommendedName>
</protein>
<evidence type="ECO:0000313" key="3">
    <source>
        <dbReference type="Proteomes" id="UP001501470"/>
    </source>
</evidence>
<gene>
    <name evidence="2" type="ORF">GCM10009827_059620</name>
</gene>
<proteinExistence type="predicted"/>
<dbReference type="InterPro" id="IPR011009">
    <property type="entry name" value="Kinase-like_dom_sf"/>
</dbReference>
<dbReference type="EMBL" id="BAAAQD010000012">
    <property type="protein sequence ID" value="GAA1533666.1"/>
    <property type="molecule type" value="Genomic_DNA"/>
</dbReference>
<sequence>MRERALRALRAHVPELADVAVTELGRGLDNTAFLAGGLVLRVAEAATVRREAALLDALAGRVSLPVPAVRFADAKTGVLAFPLLPGRPLLGRPAPAALAEPVGRFLRELHAIEPTEVHGLVPVEDADPAEWLEDLDGPPELLDRLHAEVPAPAPRRVLAHADLGAEHILERDGTVTGVIDWTDAAVTDPALDFARLYRDFGAGFLAAVLDAYGGPTDPAFGERVVFFARCAALEDIAYGVPEYVRAAQRFLSGDDNVSDDPAEGVQAWDA</sequence>
<dbReference type="InterPro" id="IPR051678">
    <property type="entry name" value="AGP_Transferase"/>
</dbReference>
<dbReference type="Proteomes" id="UP001501470">
    <property type="component" value="Unassembled WGS sequence"/>
</dbReference>
<dbReference type="PANTHER" id="PTHR21310:SF15">
    <property type="entry name" value="AMINOGLYCOSIDE PHOSPHOTRANSFERASE DOMAIN-CONTAINING PROTEIN"/>
    <property type="match status" value="1"/>
</dbReference>
<dbReference type="Pfam" id="PF01636">
    <property type="entry name" value="APH"/>
    <property type="match status" value="1"/>
</dbReference>
<dbReference type="PANTHER" id="PTHR21310">
    <property type="entry name" value="AMINOGLYCOSIDE PHOSPHOTRANSFERASE-RELATED-RELATED"/>
    <property type="match status" value="1"/>
</dbReference>
<dbReference type="Gene3D" id="3.30.200.20">
    <property type="entry name" value="Phosphorylase Kinase, domain 1"/>
    <property type="match status" value="1"/>
</dbReference>